<evidence type="ECO:0000313" key="2">
    <source>
        <dbReference type="Proteomes" id="UP001151532"/>
    </source>
</evidence>
<dbReference type="PANTHER" id="PTHR45748:SF7">
    <property type="entry name" value="1-PHOSPHATIDYLINOSITOL 3-PHOSPHATE 5-KINASE-RELATED"/>
    <property type="match status" value="1"/>
</dbReference>
<gene>
    <name evidence="1" type="ORF">OIU79_010778</name>
</gene>
<reference evidence="1" key="2">
    <citation type="journal article" date="2023" name="Int. J. Mol. Sci.">
        <title>De Novo Assembly and Annotation of 11 Diverse Shrub Willow (Salix) Genomes Reveals Novel Gene Organization in Sex-Linked Regions.</title>
        <authorList>
            <person name="Hyden B."/>
            <person name="Feng K."/>
            <person name="Yates T.B."/>
            <person name="Jawdy S."/>
            <person name="Cereghino C."/>
            <person name="Smart L.B."/>
            <person name="Muchero W."/>
        </authorList>
    </citation>
    <scope>NUCLEOTIDE SEQUENCE</scope>
    <source>
        <tissue evidence="1">Shoot tip</tissue>
    </source>
</reference>
<reference evidence="1" key="1">
    <citation type="submission" date="2022-11" db="EMBL/GenBank/DDBJ databases">
        <authorList>
            <person name="Hyden B.L."/>
            <person name="Feng K."/>
            <person name="Yates T."/>
            <person name="Jawdy S."/>
            <person name="Smart L.B."/>
            <person name="Muchero W."/>
        </authorList>
    </citation>
    <scope>NUCLEOTIDE SEQUENCE</scope>
    <source>
        <tissue evidence="1">Shoot tip</tissue>
    </source>
</reference>
<accession>A0A9Q0QGE5</accession>
<dbReference type="GO" id="GO:0046854">
    <property type="term" value="P:phosphatidylinositol phosphate biosynthetic process"/>
    <property type="evidence" value="ECO:0007669"/>
    <property type="project" value="TreeGrafter"/>
</dbReference>
<evidence type="ECO:0000313" key="1">
    <source>
        <dbReference type="EMBL" id="KAJ6706193.1"/>
    </source>
</evidence>
<proteinExistence type="predicted"/>
<organism evidence="1 2">
    <name type="scientific">Salix purpurea</name>
    <name type="common">Purple osier willow</name>
    <dbReference type="NCBI Taxonomy" id="77065"/>
    <lineage>
        <taxon>Eukaryota</taxon>
        <taxon>Viridiplantae</taxon>
        <taxon>Streptophyta</taxon>
        <taxon>Embryophyta</taxon>
        <taxon>Tracheophyta</taxon>
        <taxon>Spermatophyta</taxon>
        <taxon>Magnoliopsida</taxon>
        <taxon>eudicotyledons</taxon>
        <taxon>Gunneridae</taxon>
        <taxon>Pentapetalae</taxon>
        <taxon>rosids</taxon>
        <taxon>fabids</taxon>
        <taxon>Malpighiales</taxon>
        <taxon>Salicaceae</taxon>
        <taxon>Saliceae</taxon>
        <taxon>Salix</taxon>
    </lineage>
</organism>
<sequence>MEESSTTAVGLEGIDLECHVEEKVGSKVSPALSAKDPDIMEDSMSWLRMPFLSFYRSFNKNCLTSSEKLDSLREYNPVYISSFRKLELQDQARLLLPVGVNDMVIPVYDDEPTSLISYALVSLEYHAQLDSGEFSSFLSLSDMMPSQSFHSYDEISTDSYKSIGSTDESILSMYGSRGSLILDPTLLHKGCACQSFFWR</sequence>
<dbReference type="EMBL" id="JAPFFK010000016">
    <property type="protein sequence ID" value="KAJ6706193.1"/>
    <property type="molecule type" value="Genomic_DNA"/>
</dbReference>
<dbReference type="PANTHER" id="PTHR45748">
    <property type="entry name" value="1-PHOSPHATIDYLINOSITOL 3-PHOSPHATE 5-KINASE-RELATED"/>
    <property type="match status" value="1"/>
</dbReference>
<dbReference type="GO" id="GO:0000285">
    <property type="term" value="F:1-phosphatidylinositol-3-phosphate 5-kinase activity"/>
    <property type="evidence" value="ECO:0007669"/>
    <property type="project" value="TreeGrafter"/>
</dbReference>
<keyword evidence="2" id="KW-1185">Reference proteome</keyword>
<dbReference type="GO" id="GO:0010008">
    <property type="term" value="C:endosome membrane"/>
    <property type="evidence" value="ECO:0007669"/>
    <property type="project" value="TreeGrafter"/>
</dbReference>
<protein>
    <submittedName>
        <fullName evidence="1">1-PHOSPHATIDYLINOSITOL 3-PHOSPHATE 5-KINASE-RELATED</fullName>
    </submittedName>
</protein>
<dbReference type="Proteomes" id="UP001151532">
    <property type="component" value="Chromosome 3"/>
</dbReference>
<name>A0A9Q0QGE5_SALPP</name>
<dbReference type="OrthoDB" id="158357at2759"/>
<dbReference type="AlphaFoldDB" id="A0A9Q0QGE5"/>
<comment type="caution">
    <text evidence="1">The sequence shown here is derived from an EMBL/GenBank/DDBJ whole genome shotgun (WGS) entry which is preliminary data.</text>
</comment>